<organism evidence="8 9">
    <name type="scientific">Sesamum indicum</name>
    <name type="common">Oriental sesame</name>
    <name type="synonym">Sesamum orientale</name>
    <dbReference type="NCBI Taxonomy" id="4182"/>
    <lineage>
        <taxon>Eukaryota</taxon>
        <taxon>Viridiplantae</taxon>
        <taxon>Streptophyta</taxon>
        <taxon>Embryophyta</taxon>
        <taxon>Tracheophyta</taxon>
        <taxon>Spermatophyta</taxon>
        <taxon>Magnoliopsida</taxon>
        <taxon>eudicotyledons</taxon>
        <taxon>Gunneridae</taxon>
        <taxon>Pentapetalae</taxon>
        <taxon>asterids</taxon>
        <taxon>lamiids</taxon>
        <taxon>Lamiales</taxon>
        <taxon>Pedaliaceae</taxon>
        <taxon>Sesamum</taxon>
    </lineage>
</organism>
<dbReference type="Gene3D" id="3.40.50.300">
    <property type="entry name" value="P-loop containing nucleotide triphosphate hydrolases"/>
    <property type="match status" value="1"/>
</dbReference>
<reference evidence="9" key="1">
    <citation type="submission" date="2025-08" db="UniProtKB">
        <authorList>
            <consortium name="RefSeq"/>
        </authorList>
    </citation>
    <scope>IDENTIFICATION</scope>
</reference>
<dbReference type="SUPFAM" id="SSF52047">
    <property type="entry name" value="RNI-like"/>
    <property type="match status" value="1"/>
</dbReference>
<dbReference type="GO" id="GO:0005524">
    <property type="term" value="F:ATP binding"/>
    <property type="evidence" value="ECO:0007669"/>
    <property type="project" value="UniProtKB-KW"/>
</dbReference>
<dbReference type="InterPro" id="IPR057135">
    <property type="entry name" value="At4g27190-like_LRR"/>
</dbReference>
<dbReference type="InterPro" id="IPR003593">
    <property type="entry name" value="AAA+_ATPase"/>
</dbReference>
<dbReference type="Pfam" id="PF23247">
    <property type="entry name" value="LRR_RPS2"/>
    <property type="match status" value="1"/>
</dbReference>
<keyword evidence="5" id="KW-0067">ATP-binding</keyword>
<dbReference type="SMART" id="SM00382">
    <property type="entry name" value="AAA"/>
    <property type="match status" value="1"/>
</dbReference>
<dbReference type="InterPro" id="IPR001611">
    <property type="entry name" value="Leu-rich_rpt"/>
</dbReference>
<sequence>MPFFIPTLIAQSTSAIYNPCKDFVLYIKGKKHDIEDLEDNLTKLVVEVIIIQSNKDKIDRILKGSVSKEKNNAYHIVEKQIEVILKRFTKFITKYQKYTTDFPSAVPKSDALKELLELGAYEELPDEDTLKARKMIDELEKRKPKILTRNFFKLAQLSRDVVKLTKDIHGLVDSVKPDNLLVEKKLEIVQVQHTDDDRPLHGSYVADLVRYMSDQNLKRIGITGPSGVGKTTILRKLNNQLENITSLSDGKNSFRLEIVIWITFPTELGKKEMIIKKIQNEIIQRLKLYRESSNSVNQKAFIISTFLCQKRYIVLMDQVASYIDLNDVGLREDHLYGKIVIASSNKKLIHRMMDQVVEIKKLSVSEAKMLFESIYGKIQADHNVIADRIIECCGGLPRLIALVAKYLQDTKSSWYDVKRMLQSDIESDDLLSLGELANGYKMMYEGLRPNYVKKCLLYGALFPSEHKIHKDYLVECWMAERFIDINDTRRLRATRDRGVTVLKELTDKYLLEWCSDNYVKMPLYFRKVALKQKCPDEEKCVIWVPQNHEVLNGEIWKKATRMSFICCNSELPETPESSDLSTLLMQRNPELVTIGASFFRHMTNLLVLDLHETGIKTLPESISSLVSLVSLYLNNCSQLAQLPAEVKGLKKLELLDIRGTSVPALPDEVGEMVCLRCLRLSFAQIQCQCDSERKKGCLMIPRNIICLLKHLEEFTIETGCCNQGWINIADHVVDELASLDKLTTLSFHFPSVCSLEKFVNYSKSWKNTKTHWENNTLRSFKISIGFSETKYPDSLDFSGILDERQLRFLTSGKISSVKEVLKQASAFELVDHSGVKSLSEFDLENTGALKVCVVKCCKGLLNIVDTEKTDGRLEIREETTGAVLQCLEKLHLFDLLSLQSIWKGPVLPGSLSNLKVLTLFGCSELTEILNHELAKALSSLEHLKVENCSIIVDIVKVEISGRQKQADMSDILHKVEIVELVNLPNLQSICRSTSLNWKSLRKTVILGCSNLQYLSLTLSNAEKLETIQCEASWWTTIRLSDEEKEQFGRLLDFIIMEPPATVGFHSQGESSSSGRSDNPQDSNNIDSQTYNVDNMMPNEHTISSNGSSNGSNVKPGLKERQKSVKTFVSSETVAQAETSGEDSEVKRLYTVESAPCRLSYSEELLCKDGSHQNAPQRDEKQAAG</sequence>
<evidence type="ECO:0000259" key="7">
    <source>
        <dbReference type="SMART" id="SM00382"/>
    </source>
</evidence>
<dbReference type="CDD" id="cd00267">
    <property type="entry name" value="ABC_ATPase"/>
    <property type="match status" value="1"/>
</dbReference>
<dbReference type="Gramene" id="SIN_1019132.t">
    <property type="protein sequence ID" value="SIN_1019132.t.cds1"/>
    <property type="gene ID" value="SIN_1019132"/>
</dbReference>
<dbReference type="GeneID" id="105171969"/>
<comment type="similarity">
    <text evidence="1">Belongs to the disease resistance NB-LRR family.</text>
</comment>
<protein>
    <submittedName>
        <fullName evidence="9">Disease resistance protein At4g27190-like</fullName>
    </submittedName>
</protein>
<feature type="compositionally biased region" description="Low complexity" evidence="6">
    <location>
        <begin position="1064"/>
        <end position="1076"/>
    </location>
</feature>
<evidence type="ECO:0000256" key="3">
    <source>
        <dbReference type="ARBA" id="ARBA00022741"/>
    </source>
</evidence>
<dbReference type="InterPro" id="IPR050905">
    <property type="entry name" value="Plant_NBS-LRR"/>
</dbReference>
<dbReference type="Gene3D" id="3.80.10.10">
    <property type="entry name" value="Ribonuclease Inhibitor"/>
    <property type="match status" value="2"/>
</dbReference>
<dbReference type="Proteomes" id="UP000504604">
    <property type="component" value="Linkage group LG10"/>
</dbReference>
<keyword evidence="4" id="KW-0611">Plant defense</keyword>
<feature type="compositionally biased region" description="Low complexity" evidence="6">
    <location>
        <begin position="1103"/>
        <end position="1112"/>
    </location>
</feature>
<dbReference type="PANTHER" id="PTHR33463">
    <property type="entry name" value="NB-ARC DOMAIN-CONTAINING PROTEIN-RELATED"/>
    <property type="match status" value="1"/>
</dbReference>
<evidence type="ECO:0000313" key="9">
    <source>
        <dbReference type="RefSeq" id="XP_011091569.2"/>
    </source>
</evidence>
<dbReference type="Pfam" id="PF00931">
    <property type="entry name" value="NB-ARC"/>
    <property type="match status" value="1"/>
</dbReference>
<dbReference type="OrthoDB" id="894085at2759"/>
<name>A0A6I9TWL8_SESIN</name>
<dbReference type="InterPro" id="IPR058922">
    <property type="entry name" value="WHD_DRP"/>
</dbReference>
<feature type="region of interest" description="Disordered" evidence="6">
    <location>
        <begin position="1064"/>
        <end position="1126"/>
    </location>
</feature>
<evidence type="ECO:0000256" key="2">
    <source>
        <dbReference type="ARBA" id="ARBA00022614"/>
    </source>
</evidence>
<evidence type="ECO:0000313" key="8">
    <source>
        <dbReference type="Proteomes" id="UP000504604"/>
    </source>
</evidence>
<feature type="region of interest" description="Disordered" evidence="6">
    <location>
        <begin position="1164"/>
        <end position="1184"/>
    </location>
</feature>
<gene>
    <name evidence="9" type="primary">LOC105171969</name>
</gene>
<keyword evidence="2" id="KW-0433">Leucine-rich repeat</keyword>
<dbReference type="GO" id="GO:0006952">
    <property type="term" value="P:defense response"/>
    <property type="evidence" value="ECO:0007669"/>
    <property type="project" value="UniProtKB-KW"/>
</dbReference>
<feature type="compositionally biased region" description="Polar residues" evidence="6">
    <location>
        <begin position="1077"/>
        <end position="1092"/>
    </location>
</feature>
<dbReference type="InterPro" id="IPR002182">
    <property type="entry name" value="NB-ARC"/>
</dbReference>
<proteinExistence type="inferred from homology"/>
<evidence type="ECO:0000256" key="4">
    <source>
        <dbReference type="ARBA" id="ARBA00022821"/>
    </source>
</evidence>
<dbReference type="InterPro" id="IPR027417">
    <property type="entry name" value="P-loop_NTPase"/>
</dbReference>
<evidence type="ECO:0000256" key="1">
    <source>
        <dbReference type="ARBA" id="ARBA00008894"/>
    </source>
</evidence>
<keyword evidence="3" id="KW-0547">Nucleotide-binding</keyword>
<dbReference type="Pfam" id="PF23559">
    <property type="entry name" value="WHD_DRP"/>
    <property type="match status" value="1"/>
</dbReference>
<feature type="domain" description="AAA+ ATPase" evidence="7">
    <location>
        <begin position="216"/>
        <end position="363"/>
    </location>
</feature>
<dbReference type="SUPFAM" id="SSF52540">
    <property type="entry name" value="P-loop containing nucleoside triphosphate hydrolases"/>
    <property type="match status" value="1"/>
</dbReference>
<dbReference type="RefSeq" id="XP_011091569.2">
    <property type="nucleotide sequence ID" value="XM_011093267.2"/>
</dbReference>
<dbReference type="PANTHER" id="PTHR33463:SF209">
    <property type="entry name" value="DISEASE RESISTANCE PROTEIN RPS2-LIKE"/>
    <property type="match status" value="1"/>
</dbReference>
<dbReference type="InterPro" id="IPR042197">
    <property type="entry name" value="Apaf_helical"/>
</dbReference>
<dbReference type="Pfam" id="PF13855">
    <property type="entry name" value="LRR_8"/>
    <property type="match status" value="1"/>
</dbReference>
<dbReference type="InterPro" id="IPR032675">
    <property type="entry name" value="LRR_dom_sf"/>
</dbReference>
<keyword evidence="8" id="KW-1185">Reference proteome</keyword>
<dbReference type="KEGG" id="sind:105171969"/>
<evidence type="ECO:0000256" key="5">
    <source>
        <dbReference type="ARBA" id="ARBA00022840"/>
    </source>
</evidence>
<dbReference type="GO" id="GO:0043531">
    <property type="term" value="F:ADP binding"/>
    <property type="evidence" value="ECO:0007669"/>
    <property type="project" value="InterPro"/>
</dbReference>
<dbReference type="InParanoid" id="A0A6I9TWL8"/>
<dbReference type="PRINTS" id="PR00364">
    <property type="entry name" value="DISEASERSIST"/>
</dbReference>
<dbReference type="AlphaFoldDB" id="A0A6I9TWL8"/>
<dbReference type="Gene3D" id="1.10.8.430">
    <property type="entry name" value="Helical domain of apoptotic protease-activating factors"/>
    <property type="match status" value="1"/>
</dbReference>
<evidence type="ECO:0000256" key="6">
    <source>
        <dbReference type="SAM" id="MobiDB-lite"/>
    </source>
</evidence>
<accession>A0A6I9TWL8</accession>